<evidence type="ECO:0000313" key="3">
    <source>
        <dbReference type="Proteomes" id="UP000325466"/>
    </source>
</evidence>
<keyword evidence="3" id="KW-1185">Reference proteome</keyword>
<organism evidence="2 3">
    <name type="scientific">Rhodococcus aetherivorans</name>
    <dbReference type="NCBI Taxonomy" id="191292"/>
    <lineage>
        <taxon>Bacteria</taxon>
        <taxon>Bacillati</taxon>
        <taxon>Actinomycetota</taxon>
        <taxon>Actinomycetes</taxon>
        <taxon>Mycobacteriales</taxon>
        <taxon>Nocardiaceae</taxon>
        <taxon>Rhodococcus</taxon>
    </lineage>
</organism>
<reference evidence="2 3" key="1">
    <citation type="journal article" date="2018" name="Biodegradation">
        <title>1,4-Dioxane degradation characteristics of Rhodococcus aetherivorans JCM 14343.</title>
        <authorList>
            <person name="Inoue D."/>
            <person name="Tsunoda T."/>
            <person name="Yamamoto N."/>
            <person name="Ike M."/>
            <person name="Sei K."/>
        </authorList>
    </citation>
    <scope>NUCLEOTIDE SEQUENCE [LARGE SCALE GENOMIC DNA]</scope>
    <source>
        <strain evidence="2 3">JCM 14343</strain>
    </source>
</reference>
<name>A0ABQ0YQZ3_9NOCA</name>
<evidence type="ECO:0008006" key="4">
    <source>
        <dbReference type="Google" id="ProtNLM"/>
    </source>
</evidence>
<sequence length="98" mass="11445">MSIDAEYAWSEEVNNSEREAESLESEVDALTHDLSDLIHTIRDLRTVSFNDDVEDYDIRHKAQQLWDAVSSGVSQIRRDINDARDSIQDTRRVVDFYR</sequence>
<accession>A0ABQ0YQZ3</accession>
<evidence type="ECO:0000256" key="1">
    <source>
        <dbReference type="SAM" id="MobiDB-lite"/>
    </source>
</evidence>
<dbReference type="RefSeq" id="WP_043800772.1">
    <property type="nucleotide sequence ID" value="NZ_BAAAYP010000023.1"/>
</dbReference>
<dbReference type="EMBL" id="BLAH01000096">
    <property type="protein sequence ID" value="GES38679.1"/>
    <property type="molecule type" value="Genomic_DNA"/>
</dbReference>
<comment type="caution">
    <text evidence="2">The sequence shown here is derived from an EMBL/GenBank/DDBJ whole genome shotgun (WGS) entry which is preliminary data.</text>
</comment>
<protein>
    <recommendedName>
        <fullName evidence="4">WXG100 family type VII secretion target</fullName>
    </recommendedName>
</protein>
<evidence type="ECO:0000313" key="2">
    <source>
        <dbReference type="EMBL" id="GES38679.1"/>
    </source>
</evidence>
<proteinExistence type="predicted"/>
<gene>
    <name evidence="2" type="ORF">RAJCM14343_3944</name>
</gene>
<feature type="region of interest" description="Disordered" evidence="1">
    <location>
        <begin position="1"/>
        <end position="24"/>
    </location>
</feature>
<dbReference type="Proteomes" id="UP000325466">
    <property type="component" value="Unassembled WGS sequence"/>
</dbReference>